<keyword evidence="2" id="KW-1185">Reference proteome</keyword>
<dbReference type="STRING" id="6280.A0A0N4SZP5"/>
<name>A0A0N4SZP5_BRUPA</name>
<reference evidence="3" key="1">
    <citation type="submission" date="2017-02" db="UniProtKB">
        <authorList>
            <consortium name="WormBaseParasite"/>
        </authorList>
    </citation>
    <scope>IDENTIFICATION</scope>
</reference>
<evidence type="ECO:0000313" key="2">
    <source>
        <dbReference type="Proteomes" id="UP000278627"/>
    </source>
</evidence>
<evidence type="ECO:0000313" key="1">
    <source>
        <dbReference type="EMBL" id="VDN82462.1"/>
    </source>
</evidence>
<evidence type="ECO:0000313" key="3">
    <source>
        <dbReference type="WBParaSite" id="BPAG_0000127501-mRNA-1"/>
    </source>
</evidence>
<dbReference type="Proteomes" id="UP000278627">
    <property type="component" value="Unassembled WGS sequence"/>
</dbReference>
<reference evidence="1 2" key="2">
    <citation type="submission" date="2018-11" db="EMBL/GenBank/DDBJ databases">
        <authorList>
            <consortium name="Pathogen Informatics"/>
        </authorList>
    </citation>
    <scope>NUCLEOTIDE SEQUENCE [LARGE SCALE GENOMIC DNA]</scope>
</reference>
<protein>
    <submittedName>
        <fullName evidence="1 3">Uncharacterized protein</fullName>
    </submittedName>
</protein>
<gene>
    <name evidence="1" type="ORF">BPAG_LOCUS1276</name>
</gene>
<dbReference type="AlphaFoldDB" id="A0A0N4SZP5"/>
<proteinExistence type="predicted"/>
<dbReference type="WBParaSite" id="BPAG_0000127501-mRNA-1">
    <property type="protein sequence ID" value="BPAG_0000127501-mRNA-1"/>
    <property type="gene ID" value="BPAG_0000127501"/>
</dbReference>
<organism evidence="3">
    <name type="scientific">Brugia pahangi</name>
    <name type="common">Filarial nematode worm</name>
    <dbReference type="NCBI Taxonomy" id="6280"/>
    <lineage>
        <taxon>Eukaryota</taxon>
        <taxon>Metazoa</taxon>
        <taxon>Ecdysozoa</taxon>
        <taxon>Nematoda</taxon>
        <taxon>Chromadorea</taxon>
        <taxon>Rhabditida</taxon>
        <taxon>Spirurina</taxon>
        <taxon>Spiruromorpha</taxon>
        <taxon>Filarioidea</taxon>
        <taxon>Onchocercidae</taxon>
        <taxon>Brugia</taxon>
    </lineage>
</organism>
<sequence length="90" mass="9565">MAFFSLAVFDLNFLNLEVQREDRKKVPVKVAREIGIRFPNLPGFSSSMVRREAQLTTSASAATSGAAGVTSSITTSAIVTSSATPTTELI</sequence>
<accession>A0A0N4SZP5</accession>
<dbReference type="EMBL" id="UZAD01000091">
    <property type="protein sequence ID" value="VDN82462.1"/>
    <property type="molecule type" value="Genomic_DNA"/>
</dbReference>